<evidence type="ECO:0000256" key="5">
    <source>
        <dbReference type="ARBA" id="ARBA00023136"/>
    </source>
</evidence>
<dbReference type="eggNOG" id="COG1704">
    <property type="taxonomic scope" value="Bacteria"/>
</dbReference>
<dbReference type="AlphaFoldDB" id="I3CBY4"/>
<protein>
    <recommendedName>
        <fullName evidence="9">LemA family protein</fullName>
    </recommendedName>
</protein>
<keyword evidence="3 6" id="KW-0812">Transmembrane</keyword>
<feature type="transmembrane region" description="Helical" evidence="6">
    <location>
        <begin position="6"/>
        <end position="27"/>
    </location>
</feature>
<dbReference type="Pfam" id="PF04011">
    <property type="entry name" value="LemA"/>
    <property type="match status" value="1"/>
</dbReference>
<evidence type="ECO:0000256" key="4">
    <source>
        <dbReference type="ARBA" id="ARBA00022989"/>
    </source>
</evidence>
<accession>I3CBY4</accession>
<evidence type="ECO:0000256" key="6">
    <source>
        <dbReference type="SAM" id="Phobius"/>
    </source>
</evidence>
<dbReference type="STRING" id="395493.BegalDRAFT_0204"/>
<dbReference type="HOGENOM" id="CLU_056714_2_1_6"/>
<name>I3CBY4_9GAMM</name>
<dbReference type="PANTHER" id="PTHR34478">
    <property type="entry name" value="PROTEIN LEMA"/>
    <property type="match status" value="1"/>
</dbReference>
<dbReference type="EMBL" id="JH600070">
    <property type="protein sequence ID" value="EIJ41127.1"/>
    <property type="molecule type" value="Genomic_DNA"/>
</dbReference>
<evidence type="ECO:0008006" key="9">
    <source>
        <dbReference type="Google" id="ProtNLM"/>
    </source>
</evidence>
<sequence>MSVETIILIIVGLIFLILGLYVIAIYNQLVTLRNRFKNAFSQIDVQLKRRYDLIPNLVETAKAYMKHERETLEAVIKARNQAVNAAKLATEHPEQAGAIQGLIGAESLLTGSLGHLFALSENYPDLKADLTMAQLTEELSSTENRIAFARQAYNDAVMMYNIYREQFPNFLIAGVTQFQEALSFIIESPEERKVVKVSFN</sequence>
<evidence type="ECO:0000313" key="7">
    <source>
        <dbReference type="EMBL" id="EIJ41127.1"/>
    </source>
</evidence>
<dbReference type="Proteomes" id="UP000005744">
    <property type="component" value="Unassembled WGS sequence"/>
</dbReference>
<dbReference type="PANTHER" id="PTHR34478:SF2">
    <property type="entry name" value="MEMBRANE PROTEIN"/>
    <property type="match status" value="1"/>
</dbReference>
<dbReference type="SUPFAM" id="SSF140478">
    <property type="entry name" value="LemA-like"/>
    <property type="match status" value="1"/>
</dbReference>
<dbReference type="OrthoDB" id="9804152at2"/>
<dbReference type="InterPro" id="IPR007156">
    <property type="entry name" value="MamQ_LemA"/>
</dbReference>
<evidence type="ECO:0000256" key="3">
    <source>
        <dbReference type="ARBA" id="ARBA00022692"/>
    </source>
</evidence>
<reference evidence="7 8" key="1">
    <citation type="submission" date="2011-11" db="EMBL/GenBank/DDBJ databases">
        <title>Improved High-Quality Draft sequence of Beggiatoa alba B18lD.</title>
        <authorList>
            <consortium name="US DOE Joint Genome Institute"/>
            <person name="Lucas S."/>
            <person name="Han J."/>
            <person name="Lapidus A."/>
            <person name="Cheng J.-F."/>
            <person name="Goodwin L."/>
            <person name="Pitluck S."/>
            <person name="Peters L."/>
            <person name="Mikhailova N."/>
            <person name="Held B."/>
            <person name="Detter J.C."/>
            <person name="Han C."/>
            <person name="Tapia R."/>
            <person name="Land M."/>
            <person name="Hauser L."/>
            <person name="Kyrpides N."/>
            <person name="Ivanova N."/>
            <person name="Pagani I."/>
            <person name="Samuel K."/>
            <person name="Teske A."/>
            <person name="Mueller J."/>
            <person name="Woyke T."/>
        </authorList>
    </citation>
    <scope>NUCLEOTIDE SEQUENCE [LARGE SCALE GENOMIC DNA]</scope>
    <source>
        <strain evidence="7 8">B18LD</strain>
    </source>
</reference>
<gene>
    <name evidence="7" type="ORF">BegalDRAFT_0204</name>
</gene>
<comment type="similarity">
    <text evidence="2">Belongs to the LemA family.</text>
</comment>
<evidence type="ECO:0000256" key="2">
    <source>
        <dbReference type="ARBA" id="ARBA00008854"/>
    </source>
</evidence>
<dbReference type="InterPro" id="IPR023353">
    <property type="entry name" value="LemA-like_dom_sf"/>
</dbReference>
<dbReference type="GO" id="GO:0016020">
    <property type="term" value="C:membrane"/>
    <property type="evidence" value="ECO:0007669"/>
    <property type="project" value="UniProtKB-SubCell"/>
</dbReference>
<keyword evidence="5 6" id="KW-0472">Membrane</keyword>
<evidence type="ECO:0000313" key="8">
    <source>
        <dbReference type="Proteomes" id="UP000005744"/>
    </source>
</evidence>
<keyword evidence="4 6" id="KW-1133">Transmembrane helix</keyword>
<comment type="subcellular location">
    <subcellularLocation>
        <location evidence="1">Membrane</location>
        <topology evidence="1">Single-pass membrane protein</topology>
    </subcellularLocation>
</comment>
<keyword evidence="8" id="KW-1185">Reference proteome</keyword>
<dbReference type="Gene3D" id="1.20.1440.20">
    <property type="entry name" value="LemA-like domain"/>
    <property type="match status" value="1"/>
</dbReference>
<organism evidence="7 8">
    <name type="scientific">Beggiatoa alba B18LD</name>
    <dbReference type="NCBI Taxonomy" id="395493"/>
    <lineage>
        <taxon>Bacteria</taxon>
        <taxon>Pseudomonadati</taxon>
        <taxon>Pseudomonadota</taxon>
        <taxon>Gammaproteobacteria</taxon>
        <taxon>Thiotrichales</taxon>
        <taxon>Thiotrichaceae</taxon>
        <taxon>Beggiatoa</taxon>
    </lineage>
</organism>
<dbReference type="RefSeq" id="WP_002682765.1">
    <property type="nucleotide sequence ID" value="NZ_JH600070.1"/>
</dbReference>
<proteinExistence type="inferred from homology"/>
<evidence type="ECO:0000256" key="1">
    <source>
        <dbReference type="ARBA" id="ARBA00004167"/>
    </source>
</evidence>